<evidence type="ECO:0000313" key="5">
    <source>
        <dbReference type="EMBL" id="KAL1380676.1"/>
    </source>
</evidence>
<feature type="region of interest" description="Disordered" evidence="1">
    <location>
        <begin position="138"/>
        <end position="199"/>
    </location>
</feature>
<feature type="domain" description="Transposable element P transposase-like RNase H" evidence="3">
    <location>
        <begin position="583"/>
        <end position="721"/>
    </location>
</feature>
<dbReference type="EMBL" id="JBEHCU010009009">
    <property type="protein sequence ID" value="KAL1380676.1"/>
    <property type="molecule type" value="Genomic_DNA"/>
</dbReference>
<evidence type="ECO:0000256" key="1">
    <source>
        <dbReference type="SAM" id="MobiDB-lite"/>
    </source>
</evidence>
<feature type="non-terminal residue" evidence="5">
    <location>
        <position position="848"/>
    </location>
</feature>
<feature type="compositionally biased region" description="Polar residues" evidence="1">
    <location>
        <begin position="50"/>
        <end position="59"/>
    </location>
</feature>
<accession>A0ABD1CW73</accession>
<dbReference type="AlphaFoldDB" id="A0ABD1CW73"/>
<evidence type="ECO:0008006" key="7">
    <source>
        <dbReference type="Google" id="ProtNLM"/>
    </source>
</evidence>
<proteinExistence type="predicted"/>
<feature type="compositionally biased region" description="Polar residues" evidence="1">
    <location>
        <begin position="395"/>
        <end position="404"/>
    </location>
</feature>
<dbReference type="Pfam" id="PF21788">
    <property type="entry name" value="TNP-like_GBD"/>
    <property type="match status" value="1"/>
</dbReference>
<feature type="region of interest" description="Disordered" evidence="1">
    <location>
        <begin position="223"/>
        <end position="263"/>
    </location>
</feature>
<dbReference type="InterPro" id="IPR048366">
    <property type="entry name" value="TNP-like_GBD"/>
</dbReference>
<feature type="compositionally biased region" description="Low complexity" evidence="1">
    <location>
        <begin position="231"/>
        <end position="245"/>
    </location>
</feature>
<dbReference type="InterPro" id="IPR048365">
    <property type="entry name" value="TNP-like_RNaseH_N"/>
</dbReference>
<name>A0ABD1CW73_CULPP</name>
<feature type="domain" description="THAP9-like helix-turn-helix" evidence="2">
    <location>
        <begin position="553"/>
        <end position="576"/>
    </location>
</feature>
<dbReference type="InterPro" id="IPR021896">
    <property type="entry name" value="THAP9-like_HTH"/>
</dbReference>
<feature type="compositionally biased region" description="Basic and acidic residues" evidence="1">
    <location>
        <begin position="153"/>
        <end position="162"/>
    </location>
</feature>
<gene>
    <name evidence="5" type="ORF">pipiens_014018</name>
</gene>
<comment type="caution">
    <text evidence="5">The sequence shown here is derived from an EMBL/GenBank/DDBJ whole genome shotgun (WGS) entry which is preliminary data.</text>
</comment>
<feature type="region of interest" description="Disordered" evidence="1">
    <location>
        <begin position="382"/>
        <end position="408"/>
    </location>
</feature>
<feature type="compositionally biased region" description="Low complexity" evidence="1">
    <location>
        <begin position="140"/>
        <end position="152"/>
    </location>
</feature>
<keyword evidence="6" id="KW-1185">Reference proteome</keyword>
<feature type="region of interest" description="Disordered" evidence="1">
    <location>
        <begin position="47"/>
        <end position="85"/>
    </location>
</feature>
<sequence>MHALSSTGFSTHRHFRDSDIRENNGKRVLKRDAVPRLFLHESDYDIESSGYGSAESSKISNRDGTDMSFRELRGDRSPTPAAMPVNNYAVGSSGSGSVGSSEIPSRDGTVISCRELHEYRTLTRDAMPGRLQHMRNYAIESSESGSTGSSEVTSRDGTEMSFRKLHGGSTLTRNAMSVSKKAIGSSGSGSVRSSEIPRRDGTVISCRELHEYRTLTRAAMPGRLQHGAIDSSGTGSVGSTATAPTEQLNTSATSRKRVRHDGARTLTQNTMSRMQHASNYVIVSSGSGLSGSGTLTRNTMPGRMQHASNYAIDSSSRDGTEMNFQEQHGYSTLTQDAMPGRLQHVSNYAIVRSGSGSAGSGTLERDAMIGRQQHASNYTIVSSGTGSVGSTATAPTEQLNTSATSRKRVRHDGARTLTQVTMPGRMQHASNYAIVSSGSGSAGSDTLARDAMPGRMQYASNYAIDSSSREGTDMSFQEQHGYRKLTQDAMPGCLQHVSNYAIVSSGSGSAGSGTLARDAMPGQMQHASNYAINSSEVGSAGSSVTSRGDPEMTKAYDYIREAFNFSLPHPSTIIRWYRSIDGNPGLTTEALQVLEVKASEKGQEGLPLLVDLCYDECAMRQHVMWNQFEKKFDGVVDFGPDLEDDGDTIKPAREILVFMVTSVDENWKIPVAYYVINGLNVEKKKGLVESVLRALQDINVTVIGLTFDGTSTNIGVANALGCHIRGDQPDQLKTSFRHPSGGHQVYVLLDACHMVKLVRNVFASQKTLRTAKGKVEWELLEKLVSKQNLHGLKLAKNLTDQHVDFSNMKMKVVLAVQLLSNSTANALELLKDIDAEFANCDATVEFVR</sequence>
<feature type="domain" description="Transposable element P transposase-like GTP-binding insertion" evidence="4">
    <location>
        <begin position="752"/>
        <end position="848"/>
    </location>
</feature>
<evidence type="ECO:0000259" key="4">
    <source>
        <dbReference type="Pfam" id="PF21788"/>
    </source>
</evidence>
<organism evidence="5 6">
    <name type="scientific">Culex pipiens pipiens</name>
    <name type="common">Northern house mosquito</name>
    <dbReference type="NCBI Taxonomy" id="38569"/>
    <lineage>
        <taxon>Eukaryota</taxon>
        <taxon>Metazoa</taxon>
        <taxon>Ecdysozoa</taxon>
        <taxon>Arthropoda</taxon>
        <taxon>Hexapoda</taxon>
        <taxon>Insecta</taxon>
        <taxon>Pterygota</taxon>
        <taxon>Neoptera</taxon>
        <taxon>Endopterygota</taxon>
        <taxon>Diptera</taxon>
        <taxon>Nematocera</taxon>
        <taxon>Culicoidea</taxon>
        <taxon>Culicidae</taxon>
        <taxon>Culicinae</taxon>
        <taxon>Culicini</taxon>
        <taxon>Culex</taxon>
        <taxon>Culex</taxon>
    </lineage>
</organism>
<evidence type="ECO:0000259" key="2">
    <source>
        <dbReference type="Pfam" id="PF12017"/>
    </source>
</evidence>
<feature type="compositionally biased region" description="Basic and acidic residues" evidence="1">
    <location>
        <begin position="60"/>
        <end position="76"/>
    </location>
</feature>
<feature type="compositionally biased region" description="Low complexity" evidence="1">
    <location>
        <begin position="184"/>
        <end position="194"/>
    </location>
</feature>
<feature type="compositionally biased region" description="Low complexity" evidence="1">
    <location>
        <begin position="382"/>
        <end position="394"/>
    </location>
</feature>
<dbReference type="Proteomes" id="UP001562425">
    <property type="component" value="Unassembled WGS sequence"/>
</dbReference>
<protein>
    <recommendedName>
        <fullName evidence="7">Transposase</fullName>
    </recommendedName>
</protein>
<dbReference type="Pfam" id="PF12017">
    <property type="entry name" value="Tnp_P_element"/>
    <property type="match status" value="1"/>
</dbReference>
<evidence type="ECO:0000313" key="6">
    <source>
        <dbReference type="Proteomes" id="UP001562425"/>
    </source>
</evidence>
<dbReference type="Pfam" id="PF21787">
    <property type="entry name" value="TNP-like_RNaseH_N"/>
    <property type="match status" value="1"/>
</dbReference>
<evidence type="ECO:0000259" key="3">
    <source>
        <dbReference type="Pfam" id="PF21787"/>
    </source>
</evidence>
<reference evidence="5 6" key="1">
    <citation type="submission" date="2024-05" db="EMBL/GenBank/DDBJ databases">
        <title>Culex pipiens pipiens assembly and annotation.</title>
        <authorList>
            <person name="Alout H."/>
            <person name="Durand T."/>
        </authorList>
    </citation>
    <scope>NUCLEOTIDE SEQUENCE [LARGE SCALE GENOMIC DNA]</scope>
    <source>
        <strain evidence="5">HA-2024</strain>
        <tissue evidence="5">Whole body</tissue>
    </source>
</reference>